<sequence length="321" mass="35683">MKTNLITKSKSITNPEYGCKPEDREITDYINNGVINLDKPSGPTSHEVDSWVKRILKLDKTGHGGTLDPKVTGILPVGLADATRAIQLLLTAPKEYVCLLTFHADVPESEIRRVFEEFTGKIFQLPPVKSAVKRELRTRNVYYSTIYEIKGRDVLFRIGCEAGTYVRTYCHNIGEALGVGAHMAELRRTQVGSFRERENLVTLQDVTDAYHFYIEDGDESFLREAIMPMERAADYLPKVVIKDSAVDAICHGADLASGGVAYLSDNIKKGDIVAIETLKGELVGAGNSLYFTDEILEAEGGFVVNTSKVFMKPGVYPRLWK</sequence>
<evidence type="ECO:0000313" key="9">
    <source>
        <dbReference type="Proteomes" id="UP000067738"/>
    </source>
</evidence>
<dbReference type="InterPro" id="IPR020103">
    <property type="entry name" value="PsdUridine_synth_cat_dom_sf"/>
</dbReference>
<dbReference type="Gene3D" id="2.30.130.10">
    <property type="entry name" value="PUA domain"/>
    <property type="match status" value="1"/>
</dbReference>
<dbReference type="GO" id="GO:0003723">
    <property type="term" value="F:RNA binding"/>
    <property type="evidence" value="ECO:0007669"/>
    <property type="project" value="InterPro"/>
</dbReference>
<dbReference type="Pfam" id="PF01472">
    <property type="entry name" value="PUA"/>
    <property type="match status" value="1"/>
</dbReference>
<name>A0A0U3ECT5_9EURY</name>
<organism evidence="8 9">
    <name type="scientific">Methanobrevibacter millerae</name>
    <dbReference type="NCBI Taxonomy" id="230361"/>
    <lineage>
        <taxon>Archaea</taxon>
        <taxon>Methanobacteriati</taxon>
        <taxon>Methanobacteriota</taxon>
        <taxon>Methanomada group</taxon>
        <taxon>Methanobacteria</taxon>
        <taxon>Methanobacteriales</taxon>
        <taxon>Methanobacteriaceae</taxon>
        <taxon>Methanobrevibacter</taxon>
    </lineage>
</organism>
<dbReference type="GO" id="GO:0031120">
    <property type="term" value="P:snRNA pseudouridine synthesis"/>
    <property type="evidence" value="ECO:0007669"/>
    <property type="project" value="TreeGrafter"/>
</dbReference>
<dbReference type="PATRIC" id="fig|230361.4.peg.1718"/>
<feature type="domain" description="PUA" evidence="6">
    <location>
        <begin position="237"/>
        <end position="311"/>
    </location>
</feature>
<dbReference type="GO" id="GO:0000495">
    <property type="term" value="P:box H/ACA sno(s)RNA 3'-end processing"/>
    <property type="evidence" value="ECO:0007669"/>
    <property type="project" value="TreeGrafter"/>
</dbReference>
<dbReference type="SUPFAM" id="SSF55120">
    <property type="entry name" value="Pseudouridine synthase"/>
    <property type="match status" value="1"/>
</dbReference>
<accession>A0A0U3ECT5</accession>
<evidence type="ECO:0000256" key="4">
    <source>
        <dbReference type="ARBA" id="ARBA00060775"/>
    </source>
</evidence>
<proteinExistence type="inferred from homology"/>
<dbReference type="OrthoDB" id="35866at2157"/>
<comment type="catalytic activity">
    <reaction evidence="5">
        <text>uridine(55) in tRNA = pseudouridine(55) in tRNA</text>
        <dbReference type="Rhea" id="RHEA:42532"/>
        <dbReference type="Rhea" id="RHEA-COMP:10101"/>
        <dbReference type="Rhea" id="RHEA-COMP:10102"/>
        <dbReference type="ChEBI" id="CHEBI:65314"/>
        <dbReference type="ChEBI" id="CHEBI:65315"/>
        <dbReference type="EC" id="5.4.99.25"/>
    </reaction>
</comment>
<dbReference type="GO" id="GO:1990481">
    <property type="term" value="P:mRNA pseudouridine synthesis"/>
    <property type="evidence" value="ECO:0007669"/>
    <property type="project" value="TreeGrafter"/>
</dbReference>
<dbReference type="PROSITE" id="PS50890">
    <property type="entry name" value="PUA"/>
    <property type="match status" value="1"/>
</dbReference>
<evidence type="ECO:0000259" key="6">
    <source>
        <dbReference type="SMART" id="SM00359"/>
    </source>
</evidence>
<dbReference type="CDD" id="cd21148">
    <property type="entry name" value="PUA_Cbf5"/>
    <property type="match status" value="1"/>
</dbReference>
<dbReference type="SMART" id="SM00359">
    <property type="entry name" value="PUA"/>
    <property type="match status" value="1"/>
</dbReference>
<dbReference type="EMBL" id="CP011266">
    <property type="protein sequence ID" value="ALT69425.1"/>
    <property type="molecule type" value="Genomic_DNA"/>
</dbReference>
<dbReference type="KEGG" id="mmil:sm9_1658"/>
<dbReference type="InterPro" id="IPR032819">
    <property type="entry name" value="TruB_C"/>
</dbReference>
<dbReference type="GeneID" id="26736600"/>
<dbReference type="InterPro" id="IPR015947">
    <property type="entry name" value="PUA-like_sf"/>
</dbReference>
<dbReference type="InterPro" id="IPR012960">
    <property type="entry name" value="Dyskerin-like"/>
</dbReference>
<dbReference type="SMART" id="SM01136">
    <property type="entry name" value="DKCLD"/>
    <property type="match status" value="1"/>
</dbReference>
<evidence type="ECO:0000256" key="1">
    <source>
        <dbReference type="ARBA" id="ARBA00022694"/>
    </source>
</evidence>
<dbReference type="Pfam" id="PF01509">
    <property type="entry name" value="TruB_N"/>
    <property type="match status" value="1"/>
</dbReference>
<keyword evidence="2 5" id="KW-0413">Isomerase</keyword>
<dbReference type="GO" id="GO:0160148">
    <property type="term" value="F:tRNA pseudouridine(55) synthase activity"/>
    <property type="evidence" value="ECO:0007669"/>
    <property type="project" value="UniProtKB-EC"/>
</dbReference>
<dbReference type="PANTHER" id="PTHR23127">
    <property type="entry name" value="CENTROMERE/MICROTUBULE BINDING PROTEIN CBF5"/>
    <property type="match status" value="1"/>
</dbReference>
<protein>
    <recommendedName>
        <fullName evidence="5">Probable tRNA pseudouridine synthase B</fullName>
        <ecNumber evidence="5">5.4.99.25</ecNumber>
    </recommendedName>
    <alternativeName>
        <fullName evidence="5">tRNA pseudouridine(55) synthase</fullName>
        <shortName evidence="5">Psi55 synthase</shortName>
    </alternativeName>
    <alternativeName>
        <fullName evidence="5">tRNA pseudouridylate synthase</fullName>
    </alternativeName>
    <alternativeName>
        <fullName evidence="5">tRNA-uridine isomerase</fullName>
    </alternativeName>
</protein>
<dbReference type="NCBIfam" id="NF003280">
    <property type="entry name" value="PRK04270.1"/>
    <property type="match status" value="1"/>
</dbReference>
<feature type="domain" description="Dyskerin-like" evidence="7">
    <location>
        <begin position="1"/>
        <end position="49"/>
    </location>
</feature>
<dbReference type="Pfam" id="PF16198">
    <property type="entry name" value="TruB_C_2"/>
    <property type="match status" value="1"/>
</dbReference>
<dbReference type="AlphaFoldDB" id="A0A0U3ECT5"/>
<dbReference type="RefSeq" id="WP_058739658.1">
    <property type="nucleotide sequence ID" value="NZ_CP011266.1"/>
</dbReference>
<dbReference type="Proteomes" id="UP000067738">
    <property type="component" value="Chromosome"/>
</dbReference>
<dbReference type="SUPFAM" id="SSF88697">
    <property type="entry name" value="PUA domain-like"/>
    <property type="match status" value="1"/>
</dbReference>
<dbReference type="HAMAP" id="MF_01081">
    <property type="entry name" value="TruB_arch"/>
    <property type="match status" value="1"/>
</dbReference>
<comment type="function">
    <text evidence="3 5">Could be responsible for synthesis of pseudouridine from uracil-55 in the psi GC loop of transfer RNAs.</text>
</comment>
<dbReference type="Gene3D" id="3.30.2350.10">
    <property type="entry name" value="Pseudouridine synthase"/>
    <property type="match status" value="1"/>
</dbReference>
<evidence type="ECO:0000256" key="5">
    <source>
        <dbReference type="HAMAP-Rule" id="MF_01081"/>
    </source>
</evidence>
<gene>
    <name evidence="5" type="primary">truB</name>
    <name evidence="8" type="ORF">sm9_1658</name>
</gene>
<reference evidence="8 9" key="1">
    <citation type="submission" date="2015-04" db="EMBL/GenBank/DDBJ databases">
        <title>The complete genome sequence of the rumen methanogen Methanobrevibacter millerae SM9.</title>
        <authorList>
            <person name="Leahy S.C."/>
            <person name="Kelly W.J."/>
            <person name="Pacheco D.M."/>
            <person name="Li D."/>
            <person name="Altermann E."/>
            <person name="Attwood G.T."/>
        </authorList>
    </citation>
    <scope>NUCLEOTIDE SEQUENCE [LARGE SCALE GENOMIC DNA]</scope>
    <source>
        <strain evidence="8 9">SM9</strain>
    </source>
</reference>
<evidence type="ECO:0000256" key="3">
    <source>
        <dbReference type="ARBA" id="ARBA00060072"/>
    </source>
</evidence>
<keyword evidence="1 5" id="KW-0819">tRNA processing</keyword>
<dbReference type="FunFam" id="3.30.2350.10:FF:000001">
    <property type="entry name" value="H/ACA ribonucleoprotein complex subunit CBF5"/>
    <property type="match status" value="1"/>
</dbReference>
<evidence type="ECO:0000259" key="7">
    <source>
        <dbReference type="SMART" id="SM01136"/>
    </source>
</evidence>
<evidence type="ECO:0000256" key="2">
    <source>
        <dbReference type="ARBA" id="ARBA00023235"/>
    </source>
</evidence>
<comment type="similarity">
    <text evidence="4 5">Belongs to the pseudouridine synthase TruB family. Type 2 subfamily.</text>
</comment>
<keyword evidence="9" id="KW-1185">Reference proteome</keyword>
<dbReference type="PANTHER" id="PTHR23127:SF0">
    <property type="entry name" value="H_ACA RIBONUCLEOPROTEIN COMPLEX SUBUNIT DKC1"/>
    <property type="match status" value="1"/>
</dbReference>
<dbReference type="InterPro" id="IPR036974">
    <property type="entry name" value="PUA_sf"/>
</dbReference>
<dbReference type="GO" id="GO:0031118">
    <property type="term" value="P:rRNA pseudouridine synthesis"/>
    <property type="evidence" value="ECO:0007669"/>
    <property type="project" value="TreeGrafter"/>
</dbReference>
<dbReference type="InterPro" id="IPR002501">
    <property type="entry name" value="PsdUridine_synth_N"/>
</dbReference>
<dbReference type="CDD" id="cd02572">
    <property type="entry name" value="PseudoU_synth_hDyskerin"/>
    <property type="match status" value="1"/>
</dbReference>
<feature type="active site" description="Nucleophile" evidence="5">
    <location>
        <position position="68"/>
    </location>
</feature>
<dbReference type="GO" id="GO:0031119">
    <property type="term" value="P:tRNA pseudouridine synthesis"/>
    <property type="evidence" value="ECO:0007669"/>
    <property type="project" value="UniProtKB-UniRule"/>
</dbReference>
<dbReference type="EC" id="5.4.99.25" evidence="5"/>
<evidence type="ECO:0000313" key="8">
    <source>
        <dbReference type="EMBL" id="ALT69425.1"/>
    </source>
</evidence>
<dbReference type="Pfam" id="PF08068">
    <property type="entry name" value="DKCLD"/>
    <property type="match status" value="1"/>
</dbReference>
<dbReference type="InterPro" id="IPR002478">
    <property type="entry name" value="PUA"/>
</dbReference>
<dbReference type="NCBIfam" id="TIGR00425">
    <property type="entry name" value="CBF5"/>
    <property type="match status" value="1"/>
</dbReference>
<dbReference type="InterPro" id="IPR004802">
    <property type="entry name" value="tRNA_PsdUridine_synth_B_fam"/>
</dbReference>
<dbReference type="InterPro" id="IPR026326">
    <property type="entry name" value="TruB_arch"/>
</dbReference>